<dbReference type="HOGENOM" id="CLU_770569_0_0_10"/>
<dbReference type="InterPro" id="IPR017850">
    <property type="entry name" value="Alkaline_phosphatase_core_sf"/>
</dbReference>
<dbReference type="STRING" id="1127699.HMPREF9151_00823"/>
<comment type="caution">
    <text evidence="1">The sequence shown here is derived from an EMBL/GenBank/DDBJ whole genome shotgun (WGS) entry which is preliminary data.</text>
</comment>
<dbReference type="RefSeq" id="WP_009162033.1">
    <property type="nucleotide sequence ID" value="NZ_KB290980.1"/>
</dbReference>
<dbReference type="Proteomes" id="UP000010433">
    <property type="component" value="Unassembled WGS sequence"/>
</dbReference>
<gene>
    <name evidence="1" type="ORF">HMPREF9151_00823</name>
</gene>
<dbReference type="EMBL" id="AMEP01000056">
    <property type="protein sequence ID" value="EKY02079.1"/>
    <property type="molecule type" value="Genomic_DNA"/>
</dbReference>
<name>L1NEZ6_9BACT</name>
<dbReference type="PATRIC" id="fig|1127699.3.peg.759"/>
<evidence type="ECO:0008006" key="3">
    <source>
        <dbReference type="Google" id="ProtNLM"/>
    </source>
</evidence>
<evidence type="ECO:0000313" key="2">
    <source>
        <dbReference type="Proteomes" id="UP000010433"/>
    </source>
</evidence>
<feature type="non-terminal residue" evidence="1">
    <location>
        <position position="1"/>
    </location>
</feature>
<organism evidence="1 2">
    <name type="scientific">Hoylesella saccharolytica F0055</name>
    <dbReference type="NCBI Taxonomy" id="1127699"/>
    <lineage>
        <taxon>Bacteria</taxon>
        <taxon>Pseudomonadati</taxon>
        <taxon>Bacteroidota</taxon>
        <taxon>Bacteroidia</taxon>
        <taxon>Bacteroidales</taxon>
        <taxon>Prevotellaceae</taxon>
        <taxon>Hoylesella</taxon>
    </lineage>
</organism>
<keyword evidence="2" id="KW-1185">Reference proteome</keyword>
<evidence type="ECO:0000313" key="1">
    <source>
        <dbReference type="EMBL" id="EKY02079.1"/>
    </source>
</evidence>
<proteinExistence type="predicted"/>
<protein>
    <recommendedName>
        <fullName evidence="3">Type I phosphodiesterase / nucleotide pyrophosphatase</fullName>
    </recommendedName>
</protein>
<reference evidence="1 2" key="1">
    <citation type="submission" date="2012-05" db="EMBL/GenBank/DDBJ databases">
        <authorList>
            <person name="Weinstock G."/>
            <person name="Sodergren E."/>
            <person name="Lobos E.A."/>
            <person name="Fulton L."/>
            <person name="Fulton R."/>
            <person name="Courtney L."/>
            <person name="Fronick C."/>
            <person name="O'Laughlin M."/>
            <person name="Godfrey J."/>
            <person name="Wilson R.M."/>
            <person name="Miner T."/>
            <person name="Farmer C."/>
            <person name="Delehaunty K."/>
            <person name="Cordes M."/>
            <person name="Minx P."/>
            <person name="Tomlinson C."/>
            <person name="Chen J."/>
            <person name="Wollam A."/>
            <person name="Pepin K.H."/>
            <person name="Bhonagiri V."/>
            <person name="Zhang X."/>
            <person name="Suruliraj S."/>
            <person name="Warren W."/>
            <person name="Mitreva M."/>
            <person name="Mardis E.R."/>
            <person name="Wilson R.K."/>
        </authorList>
    </citation>
    <scope>NUCLEOTIDE SEQUENCE [LARGE SCALE GENOMIC DNA]</scope>
    <source>
        <strain evidence="1 2">F0055</strain>
    </source>
</reference>
<dbReference type="Gene3D" id="3.40.720.10">
    <property type="entry name" value="Alkaline Phosphatase, subunit A"/>
    <property type="match status" value="1"/>
</dbReference>
<dbReference type="AlphaFoldDB" id="L1NEZ6"/>
<dbReference type="SUPFAM" id="SSF53649">
    <property type="entry name" value="Alkaline phosphatase-like"/>
    <property type="match status" value="1"/>
</dbReference>
<accession>L1NEZ6</accession>
<sequence length="359" mass="42056">GELTETPTISAIGYSNILTGTWMYKHNVRGNSDIKTNYNYWSLFRIAKAQNRPVTTALFSSWSDNRTILIGENLPQTNHVKIDYAYDGYDQDETHFPKKPHELHIYDIDSVVCRAAADCIRKDAPDVSWVYLWYIDDAFHDTGYSPYSEKYLHKEDRLLNDIWQAVRYREKHFDEDWLLILTTDHGREEQGFYHGGQTEGERGIWMATNRRDMNEQWGSSALSQVDILPSICRYMGFTIPRDIEWEQDGLPFFGKADIYDLKTTGYGDSIILEWSVRNKAKTKTNADIYIALTNNFNTGGKDEWIKLATVKTAEGRATIDLSPYKSRFFKFQVVTPYNRLTRWYNKSRWYRDIIPTFQK</sequence>